<dbReference type="FunCoup" id="A0A0P0WAU7">
    <property type="interactions" value="1"/>
</dbReference>
<reference evidence="2" key="1">
    <citation type="journal article" date="2005" name="Nature">
        <title>The map-based sequence of the rice genome.</title>
        <authorList>
            <consortium name="International rice genome sequencing project (IRGSP)"/>
            <person name="Matsumoto T."/>
            <person name="Wu J."/>
            <person name="Kanamori H."/>
            <person name="Katayose Y."/>
            <person name="Fujisawa M."/>
            <person name="Namiki N."/>
            <person name="Mizuno H."/>
            <person name="Yamamoto K."/>
            <person name="Antonio B.A."/>
            <person name="Baba T."/>
            <person name="Sakata K."/>
            <person name="Nagamura Y."/>
            <person name="Aoki H."/>
            <person name="Arikawa K."/>
            <person name="Arita K."/>
            <person name="Bito T."/>
            <person name="Chiden Y."/>
            <person name="Fujitsuka N."/>
            <person name="Fukunaka R."/>
            <person name="Hamada M."/>
            <person name="Harada C."/>
            <person name="Hayashi A."/>
            <person name="Hijishita S."/>
            <person name="Honda M."/>
            <person name="Hosokawa S."/>
            <person name="Ichikawa Y."/>
            <person name="Idonuma A."/>
            <person name="Iijima M."/>
            <person name="Ikeda M."/>
            <person name="Ikeno M."/>
            <person name="Ito K."/>
            <person name="Ito S."/>
            <person name="Ito T."/>
            <person name="Ito Y."/>
            <person name="Ito Y."/>
            <person name="Iwabuchi A."/>
            <person name="Kamiya K."/>
            <person name="Karasawa W."/>
            <person name="Kurita K."/>
            <person name="Katagiri S."/>
            <person name="Kikuta A."/>
            <person name="Kobayashi H."/>
            <person name="Kobayashi N."/>
            <person name="Machita K."/>
            <person name="Maehara T."/>
            <person name="Masukawa M."/>
            <person name="Mizubayashi T."/>
            <person name="Mukai Y."/>
            <person name="Nagasaki H."/>
            <person name="Nagata Y."/>
            <person name="Naito S."/>
            <person name="Nakashima M."/>
            <person name="Nakama Y."/>
            <person name="Nakamichi Y."/>
            <person name="Nakamura M."/>
            <person name="Meguro A."/>
            <person name="Negishi M."/>
            <person name="Ohta I."/>
            <person name="Ohta T."/>
            <person name="Okamoto M."/>
            <person name="Ono N."/>
            <person name="Saji S."/>
            <person name="Sakaguchi M."/>
            <person name="Sakai K."/>
            <person name="Shibata M."/>
            <person name="Shimokawa T."/>
            <person name="Song J."/>
            <person name="Takazaki Y."/>
            <person name="Terasawa K."/>
            <person name="Tsugane M."/>
            <person name="Tsuji K."/>
            <person name="Ueda S."/>
            <person name="Waki K."/>
            <person name="Yamagata H."/>
            <person name="Yamamoto M."/>
            <person name="Yamamoto S."/>
            <person name="Yamane H."/>
            <person name="Yoshiki S."/>
            <person name="Yoshihara R."/>
            <person name="Yukawa K."/>
            <person name="Zhong H."/>
            <person name="Yano M."/>
            <person name="Yuan Q."/>
            <person name="Ouyang S."/>
            <person name="Liu J."/>
            <person name="Jones K.M."/>
            <person name="Gansberger K."/>
            <person name="Moffat K."/>
            <person name="Hill J."/>
            <person name="Bera J."/>
            <person name="Fadrosh D."/>
            <person name="Jin S."/>
            <person name="Johri S."/>
            <person name="Kim M."/>
            <person name="Overton L."/>
            <person name="Reardon M."/>
            <person name="Tsitrin T."/>
            <person name="Vuong H."/>
            <person name="Weaver B."/>
            <person name="Ciecko A."/>
            <person name="Tallon L."/>
            <person name="Jackson J."/>
            <person name="Pai G."/>
            <person name="Aken S.V."/>
            <person name="Utterback T."/>
            <person name="Reidmuller S."/>
            <person name="Feldblyum T."/>
            <person name="Hsiao J."/>
            <person name="Zismann V."/>
            <person name="Iobst S."/>
            <person name="de Vazeille A.R."/>
            <person name="Buell C.R."/>
            <person name="Ying K."/>
            <person name="Li Y."/>
            <person name="Lu T."/>
            <person name="Huang Y."/>
            <person name="Zhao Q."/>
            <person name="Feng Q."/>
            <person name="Zhang L."/>
            <person name="Zhu J."/>
            <person name="Weng Q."/>
            <person name="Mu J."/>
            <person name="Lu Y."/>
            <person name="Fan D."/>
            <person name="Liu Y."/>
            <person name="Guan J."/>
            <person name="Zhang Y."/>
            <person name="Yu S."/>
            <person name="Liu X."/>
            <person name="Zhang Y."/>
            <person name="Hong G."/>
            <person name="Han B."/>
            <person name="Choisne N."/>
            <person name="Demange N."/>
            <person name="Orjeda G."/>
            <person name="Samain S."/>
            <person name="Cattolico L."/>
            <person name="Pelletier E."/>
            <person name="Couloux A."/>
            <person name="Segurens B."/>
            <person name="Wincker P."/>
            <person name="D'Hont A."/>
            <person name="Scarpelli C."/>
            <person name="Weissenbach J."/>
            <person name="Salanoubat M."/>
            <person name="Quetier F."/>
            <person name="Yu Y."/>
            <person name="Kim H.R."/>
            <person name="Rambo T."/>
            <person name="Currie J."/>
            <person name="Collura K."/>
            <person name="Luo M."/>
            <person name="Yang T."/>
            <person name="Ammiraju J.S.S."/>
            <person name="Engler F."/>
            <person name="Soderlund C."/>
            <person name="Wing R.A."/>
            <person name="Palmer L.E."/>
            <person name="de la Bastide M."/>
            <person name="Spiegel L."/>
            <person name="Nascimento L."/>
            <person name="Zutavern T."/>
            <person name="O'Shaughnessy A."/>
            <person name="Dike S."/>
            <person name="Dedhia N."/>
            <person name="Preston R."/>
            <person name="Balija V."/>
            <person name="McCombie W.R."/>
            <person name="Chow T."/>
            <person name="Chen H."/>
            <person name="Chung M."/>
            <person name="Chen C."/>
            <person name="Shaw J."/>
            <person name="Wu H."/>
            <person name="Hsiao K."/>
            <person name="Chao Y."/>
            <person name="Chu M."/>
            <person name="Cheng C."/>
            <person name="Hour A."/>
            <person name="Lee P."/>
            <person name="Lin S."/>
            <person name="Lin Y."/>
            <person name="Liou J."/>
            <person name="Liu S."/>
            <person name="Hsing Y."/>
            <person name="Raghuvanshi S."/>
            <person name="Mohanty A."/>
            <person name="Bharti A.K."/>
            <person name="Gaur A."/>
            <person name="Gupta V."/>
            <person name="Kumar D."/>
            <person name="Ravi V."/>
            <person name="Vij S."/>
            <person name="Kapur A."/>
            <person name="Khurana P."/>
            <person name="Khurana P."/>
            <person name="Khurana J.P."/>
            <person name="Tyagi A.K."/>
            <person name="Gaikwad K."/>
            <person name="Singh A."/>
            <person name="Dalal V."/>
            <person name="Srivastava S."/>
            <person name="Dixit A."/>
            <person name="Pal A.K."/>
            <person name="Ghazi I.A."/>
            <person name="Yadav M."/>
            <person name="Pandit A."/>
            <person name="Bhargava A."/>
            <person name="Sureshbabu K."/>
            <person name="Batra K."/>
            <person name="Sharma T.R."/>
            <person name="Mohapatra T."/>
            <person name="Singh N.K."/>
            <person name="Messing J."/>
            <person name="Nelson A.B."/>
            <person name="Fuks G."/>
            <person name="Kavchok S."/>
            <person name="Keizer G."/>
            <person name="Linton E."/>
            <person name="Llaca V."/>
            <person name="Song R."/>
            <person name="Tanyolac B."/>
            <person name="Young S."/>
            <person name="Ho-Il K."/>
            <person name="Hahn J.H."/>
            <person name="Sangsakoo G."/>
            <person name="Vanavichit A."/>
            <person name="de Mattos Luiz.A.T."/>
            <person name="Zimmer P.D."/>
            <person name="Malone G."/>
            <person name="Dellagostin O."/>
            <person name="de Oliveira A.C."/>
            <person name="Bevan M."/>
            <person name="Bancroft I."/>
            <person name="Minx P."/>
            <person name="Cordum H."/>
            <person name="Wilson R."/>
            <person name="Cheng Z."/>
            <person name="Jin W."/>
            <person name="Jiang J."/>
            <person name="Leong S.A."/>
            <person name="Iwama H."/>
            <person name="Gojobori T."/>
            <person name="Itoh T."/>
            <person name="Niimura Y."/>
            <person name="Fujii Y."/>
            <person name="Habara T."/>
            <person name="Sakai H."/>
            <person name="Sato Y."/>
            <person name="Wilson G."/>
            <person name="Kumar K."/>
            <person name="McCouch S."/>
            <person name="Juretic N."/>
            <person name="Hoen D."/>
            <person name="Wright S."/>
            <person name="Bruskiewich R."/>
            <person name="Bureau T."/>
            <person name="Miyao A."/>
            <person name="Hirochika H."/>
            <person name="Nishikawa T."/>
            <person name="Kadowaki K."/>
            <person name="Sugiura M."/>
            <person name="Burr B."/>
            <person name="Sasaki T."/>
        </authorList>
    </citation>
    <scope>NUCLEOTIDE SEQUENCE [LARGE SCALE GENOMIC DNA]</scope>
    <source>
        <strain evidence="2">cv. Nipponbare</strain>
    </source>
</reference>
<reference evidence="1 2" key="3">
    <citation type="journal article" date="2013" name="Rice">
        <title>Improvement of the Oryza sativa Nipponbare reference genome using next generation sequence and optical map data.</title>
        <authorList>
            <person name="Kawahara Y."/>
            <person name="de la Bastide M."/>
            <person name="Hamilton J.P."/>
            <person name="Kanamori H."/>
            <person name="McCombie W.R."/>
            <person name="Ouyang S."/>
            <person name="Schwartz D.C."/>
            <person name="Tanaka T."/>
            <person name="Wu J."/>
            <person name="Zhou S."/>
            <person name="Childs K.L."/>
            <person name="Davidson R.M."/>
            <person name="Lin H."/>
            <person name="Quesada-Ocampo L."/>
            <person name="Vaillancourt B."/>
            <person name="Sakai H."/>
            <person name="Lee S.S."/>
            <person name="Kim J."/>
            <person name="Numa H."/>
            <person name="Itoh T."/>
            <person name="Buell C.R."/>
            <person name="Matsumoto T."/>
        </authorList>
    </citation>
    <scope>NUCLEOTIDE SEQUENCE [LARGE SCALE GENOMIC DNA]</scope>
    <source>
        <strain evidence="2">cv. Nipponbare</strain>
    </source>
</reference>
<dbReference type="OMA" id="TIASWEP"/>
<dbReference type="PaxDb" id="39947-A0A0P0WAU7"/>
<dbReference type="InParanoid" id="A0A0P0WAU7"/>
<evidence type="ECO:0000313" key="1">
    <source>
        <dbReference type="EMBL" id="BAS89459.1"/>
    </source>
</evidence>
<dbReference type="EMBL" id="AP014960">
    <property type="protein sequence ID" value="BAS89459.1"/>
    <property type="molecule type" value="Genomic_DNA"/>
</dbReference>
<dbReference type="AlphaFoldDB" id="A0A0P0WAU7"/>
<gene>
    <name evidence="1" type="ordered locus">Os04g0450825</name>
    <name evidence="1" type="ORF">OSNPB_040450825</name>
</gene>
<reference evidence="1 2" key="2">
    <citation type="journal article" date="2013" name="Plant Cell Physiol.">
        <title>Rice Annotation Project Database (RAP-DB): an integrative and interactive database for rice genomics.</title>
        <authorList>
            <person name="Sakai H."/>
            <person name="Lee S.S."/>
            <person name="Tanaka T."/>
            <person name="Numa H."/>
            <person name="Kim J."/>
            <person name="Kawahara Y."/>
            <person name="Wakimoto H."/>
            <person name="Yang C.C."/>
            <person name="Iwamoto M."/>
            <person name="Abe T."/>
            <person name="Yamada Y."/>
            <person name="Muto A."/>
            <person name="Inokuchi H."/>
            <person name="Ikemura T."/>
            <person name="Matsumoto T."/>
            <person name="Sasaki T."/>
            <person name="Itoh T."/>
        </authorList>
    </citation>
    <scope>NUCLEOTIDE SEQUENCE [LARGE SCALE GENOMIC DNA]</scope>
    <source>
        <strain evidence="2">cv. Nipponbare</strain>
    </source>
</reference>
<sequence length="112" mass="12428">MDGAQVGVLEETHQVRLGSFLKGKHRMALETKISLKFLAILPNKPLEWKLPYEQLSALLVLADFTASNSSRAVTVRLLHSSSCGSRLTSSLSRPQTIASWEPFLQLTCEQFA</sequence>
<name>A0A0P0WAU7_ORYSJ</name>
<protein>
    <submittedName>
        <fullName evidence="1">Os04g0450825 protein</fullName>
    </submittedName>
</protein>
<dbReference type="Proteomes" id="UP000059680">
    <property type="component" value="Chromosome 4"/>
</dbReference>
<proteinExistence type="predicted"/>
<organism evidence="1 2">
    <name type="scientific">Oryza sativa subsp. japonica</name>
    <name type="common">Rice</name>
    <dbReference type="NCBI Taxonomy" id="39947"/>
    <lineage>
        <taxon>Eukaryota</taxon>
        <taxon>Viridiplantae</taxon>
        <taxon>Streptophyta</taxon>
        <taxon>Embryophyta</taxon>
        <taxon>Tracheophyta</taxon>
        <taxon>Spermatophyta</taxon>
        <taxon>Magnoliopsida</taxon>
        <taxon>Liliopsida</taxon>
        <taxon>Poales</taxon>
        <taxon>Poaceae</taxon>
        <taxon>BOP clade</taxon>
        <taxon>Oryzoideae</taxon>
        <taxon>Oryzeae</taxon>
        <taxon>Oryzinae</taxon>
        <taxon>Oryza</taxon>
        <taxon>Oryza sativa</taxon>
    </lineage>
</organism>
<dbReference type="Gramene" id="Os04t0450825-00">
    <property type="protein sequence ID" value="Os04t0450825-00"/>
    <property type="gene ID" value="Os04g0450825"/>
</dbReference>
<accession>A0A0P0WAU7</accession>
<evidence type="ECO:0000313" key="2">
    <source>
        <dbReference type="Proteomes" id="UP000059680"/>
    </source>
</evidence>
<keyword evidence="2" id="KW-1185">Reference proteome</keyword>